<dbReference type="Gene3D" id="3.40.630.30">
    <property type="match status" value="1"/>
</dbReference>
<comment type="caution">
    <text evidence="2">The sequence shown here is derived from an EMBL/GenBank/DDBJ whole genome shotgun (WGS) entry which is preliminary data.</text>
</comment>
<feature type="domain" description="N-acetyltransferase" evidence="1">
    <location>
        <begin position="1"/>
        <end position="156"/>
    </location>
</feature>
<proteinExistence type="predicted"/>
<gene>
    <name evidence="2" type="ORF">DZF91_30335</name>
</gene>
<evidence type="ECO:0000313" key="3">
    <source>
        <dbReference type="Proteomes" id="UP000261811"/>
    </source>
</evidence>
<accession>A0A372JD53</accession>
<name>A0A372JD53_9ACTN</name>
<dbReference type="GO" id="GO:0016747">
    <property type="term" value="F:acyltransferase activity, transferring groups other than amino-acyl groups"/>
    <property type="evidence" value="ECO:0007669"/>
    <property type="project" value="InterPro"/>
</dbReference>
<dbReference type="InterPro" id="IPR000182">
    <property type="entry name" value="GNAT_dom"/>
</dbReference>
<dbReference type="EMBL" id="QURH01000899">
    <property type="protein sequence ID" value="RFU37935.1"/>
    <property type="molecule type" value="Genomic_DNA"/>
</dbReference>
<reference evidence="2 3" key="1">
    <citation type="submission" date="2018-08" db="EMBL/GenBank/DDBJ databases">
        <title>Actinomadura jelena sp. nov., a novel Actinomycete isolated from soil in Chad.</title>
        <authorList>
            <person name="Shi L."/>
        </authorList>
    </citation>
    <scope>NUCLEOTIDE SEQUENCE [LARGE SCALE GENOMIC DNA]</scope>
    <source>
        <strain evidence="2 3">NEAU-G17</strain>
    </source>
</reference>
<evidence type="ECO:0000259" key="1">
    <source>
        <dbReference type="PROSITE" id="PS51186"/>
    </source>
</evidence>
<dbReference type="SUPFAM" id="SSF55729">
    <property type="entry name" value="Acyl-CoA N-acyltransferases (Nat)"/>
    <property type="match status" value="1"/>
</dbReference>
<dbReference type="OrthoDB" id="3767306at2"/>
<dbReference type="Proteomes" id="UP000261811">
    <property type="component" value="Unassembled WGS sequence"/>
</dbReference>
<dbReference type="CDD" id="cd04301">
    <property type="entry name" value="NAT_SF"/>
    <property type="match status" value="1"/>
</dbReference>
<dbReference type="InterPro" id="IPR016181">
    <property type="entry name" value="Acyl_CoA_acyltransferase"/>
</dbReference>
<organism evidence="2 3">
    <name type="scientific">Actinomadura logoneensis</name>
    <dbReference type="NCBI Taxonomy" id="2293572"/>
    <lineage>
        <taxon>Bacteria</taxon>
        <taxon>Bacillati</taxon>
        <taxon>Actinomycetota</taxon>
        <taxon>Actinomycetes</taxon>
        <taxon>Streptosporangiales</taxon>
        <taxon>Thermomonosporaceae</taxon>
        <taxon>Actinomadura</taxon>
    </lineage>
</organism>
<dbReference type="AlphaFoldDB" id="A0A372JD53"/>
<keyword evidence="3" id="KW-1185">Reference proteome</keyword>
<evidence type="ECO:0000313" key="2">
    <source>
        <dbReference type="EMBL" id="RFU37935.1"/>
    </source>
</evidence>
<protein>
    <submittedName>
        <fullName evidence="2">GNAT family N-acetyltransferase</fullName>
    </submittedName>
</protein>
<keyword evidence="2" id="KW-0808">Transferase</keyword>
<dbReference type="Pfam" id="PF00583">
    <property type="entry name" value="Acetyltransf_1"/>
    <property type="match status" value="1"/>
</dbReference>
<dbReference type="PROSITE" id="PS51186">
    <property type="entry name" value="GNAT"/>
    <property type="match status" value="1"/>
</dbReference>
<sequence>MTTDDLPAAQQVFAAAFLEVDRLGRRWNDPEPEPQGADAARTWLARMDHLLAADPAGCVVAEEDGGLVGFAVSQNRGGVWYLAVYAVQPGIQSKGVGKRLLDAVLDHADGRPGIFSASAHPGATRRYRLAGFTLHPMMRMVGRVERSALPVVQGLRDGRPDDLEWMDALDGRLRGGGHGPDHRYLLENARLIVSAAPDRRPGYVYLDEALGRPVLLAADDPGTAGNLLWDALAHTRGETLVDSITVANDWAVDVGLAARLDLDQKGYLALRGMSEPAPYLADGYVL</sequence>